<gene>
    <name evidence="12" type="ORF">QTA56_06150</name>
</gene>
<dbReference type="PANTHER" id="PTHR11573:SF6">
    <property type="entry name" value="RIBONUCLEOSIDE-DIPHOSPHATE REDUCTASE LARGE SUBUNIT"/>
    <property type="match status" value="1"/>
</dbReference>
<evidence type="ECO:0000256" key="4">
    <source>
        <dbReference type="ARBA" id="ARBA00022741"/>
    </source>
</evidence>
<dbReference type="PROSITE" id="PS51161">
    <property type="entry name" value="ATP_CONE"/>
    <property type="match status" value="2"/>
</dbReference>
<evidence type="ECO:0000313" key="13">
    <source>
        <dbReference type="Proteomes" id="UP001168524"/>
    </source>
</evidence>
<keyword evidence="10" id="KW-0846">Cobalamin</keyword>
<dbReference type="InterPro" id="IPR000788">
    <property type="entry name" value="RNR_lg_C"/>
</dbReference>
<dbReference type="PANTHER" id="PTHR11573">
    <property type="entry name" value="RIBONUCLEOSIDE-DIPHOSPHATE REDUCTASE LARGE CHAIN"/>
    <property type="match status" value="1"/>
</dbReference>
<dbReference type="InterPro" id="IPR005144">
    <property type="entry name" value="ATP-cone_dom"/>
</dbReference>
<evidence type="ECO:0000256" key="1">
    <source>
        <dbReference type="ARBA" id="ARBA00010406"/>
    </source>
</evidence>
<dbReference type="Proteomes" id="UP001168524">
    <property type="component" value="Unassembled WGS sequence"/>
</dbReference>
<dbReference type="Pfam" id="PF00317">
    <property type="entry name" value="Ribonuc_red_lgN"/>
    <property type="match status" value="1"/>
</dbReference>
<dbReference type="EC" id="1.17.4.1" evidence="10"/>
<keyword evidence="13" id="KW-1185">Reference proteome</keyword>
<comment type="similarity">
    <text evidence="1">Belongs to the ribonucleoside diphosphate reductase large chain family.</text>
</comment>
<evidence type="ECO:0000256" key="7">
    <source>
        <dbReference type="ARBA" id="ARBA00023116"/>
    </source>
</evidence>
<dbReference type="SUPFAM" id="SSF48168">
    <property type="entry name" value="R1 subunit of ribonucleotide reductase, N-terminal domain"/>
    <property type="match status" value="1"/>
</dbReference>
<keyword evidence="7" id="KW-0215">Deoxyribonucleotide synthesis</keyword>
<proteinExistence type="inferred from homology"/>
<evidence type="ECO:0000256" key="3">
    <source>
        <dbReference type="ARBA" id="ARBA00022634"/>
    </source>
</evidence>
<evidence type="ECO:0000256" key="2">
    <source>
        <dbReference type="ARBA" id="ARBA00022533"/>
    </source>
</evidence>
<accession>A0ABT7WMB6</accession>
<name>A0ABT7WMB6_9GAMM</name>
<comment type="catalytic activity">
    <reaction evidence="8 10">
        <text>a 2'-deoxyribonucleoside 5'-diphosphate + [thioredoxin]-disulfide + H2O = a ribonucleoside 5'-diphosphate + [thioredoxin]-dithiol</text>
        <dbReference type="Rhea" id="RHEA:23252"/>
        <dbReference type="Rhea" id="RHEA-COMP:10698"/>
        <dbReference type="Rhea" id="RHEA-COMP:10700"/>
        <dbReference type="ChEBI" id="CHEBI:15377"/>
        <dbReference type="ChEBI" id="CHEBI:29950"/>
        <dbReference type="ChEBI" id="CHEBI:50058"/>
        <dbReference type="ChEBI" id="CHEBI:57930"/>
        <dbReference type="ChEBI" id="CHEBI:73316"/>
        <dbReference type="EC" id="1.17.4.1"/>
    </reaction>
</comment>
<evidence type="ECO:0000256" key="9">
    <source>
        <dbReference type="PROSITE-ProRule" id="PRU00492"/>
    </source>
</evidence>
<evidence type="ECO:0000259" key="11">
    <source>
        <dbReference type="PROSITE" id="PS51161"/>
    </source>
</evidence>
<sequence length="944" mass="105175">MSIITSAPGQIQVIKRTGEIATFNAEKISVAIGKAFLAVEGQQGADSSRIHDRIEQLTEMVLNTFNRRLPSGGTIHIEEIQDQVELALMRTGEQKVARAYVIYREQRATARQQAGANHHPTLQITDANGQLQPLDLGALTANIETASAGLEGIDVQAIVDETVKNLYNGVKESDIATTMMMATRTRIEQEPNYTYVTARLLRNELVSTGLEFLGLATDTLEGDALETFLKKGIELDLLSPELLDFDLAKLAAAIQPERSNQFTYLGLQTLFDRYFIHSNGVRFELPQLFFMRVSMGLALNEDNKEERAIEFYNLLSSFDYMASTPTLFNSGTLRPQLSSCYLTTIGDDLYDIYGAMRDNAMLSKWAGGLGNDWTPVRALNSYIKGTNGKSQGVVPFLKVANDTAVAVNQGGKRKGAVCAYLETWHLDVEEFLELRKNTGDDRRRTHDMNTANWVPDLFMQRVFEDAEWTLFTPSEVPDLHDLTGAEFAERYAHYEAVAKEQNLLHKKVRAKDLWRKMLSMLFETGHPWITFKDVCNLRSPQQHVGVVHSSNLCTEITLNTNQDEIAVCNLGSINLVQHVQGGVLDREKLARTIKTAVRMLDNVIDINYYAVPQAKNSNLKHRPVGMGIMGFQDALYEMGIAYGSDEAVDFADESMEVISYYAIQTSSDLAIERGAYSTFKGSLWDQGILPIDSLDLVGKTRPERMFEVDRTQRLDWNTLRAKVQKDGMRNSNVMAIAPTATISNICGVSQSIEPTFQNLYVKSNLSGEFTVINPYLVRALKERGLWDTVMVNDLKHFEGSVQKIARIPEELKAIFATAFEVEPRWIVDAASRRQKWIDQAQSLNLYISGANGKKLDITYKMAWLRGLKTTYYLRALGATSAEKSTINTGALNAVKPAAVEAPVVAAQAVVVEKKPDVQVEEDFATAAPVPLACSIDNPDCEACQ</sequence>
<dbReference type="EMBL" id="JAUDZE010000002">
    <property type="protein sequence ID" value="MDN0013822.1"/>
    <property type="molecule type" value="Genomic_DNA"/>
</dbReference>
<keyword evidence="4 9" id="KW-0547">Nucleotide-binding</keyword>
<dbReference type="InterPro" id="IPR013346">
    <property type="entry name" value="NrdE_NrdA_C"/>
</dbReference>
<dbReference type="NCBIfam" id="TIGR02506">
    <property type="entry name" value="NrdE_NrdA"/>
    <property type="match status" value="1"/>
</dbReference>
<feature type="domain" description="ATP-cone" evidence="11">
    <location>
        <begin position="11"/>
        <end position="111"/>
    </location>
</feature>
<comment type="cofactor">
    <cofactor evidence="10">
        <name>adenosylcob(III)alamin</name>
        <dbReference type="ChEBI" id="CHEBI:18408"/>
    </cofactor>
</comment>
<dbReference type="InterPro" id="IPR008926">
    <property type="entry name" value="RNR_R1-su_N"/>
</dbReference>
<dbReference type="RefSeq" id="WP_267980084.1">
    <property type="nucleotide sequence ID" value="NZ_JAPQKF010000002.1"/>
</dbReference>
<keyword evidence="5 9" id="KW-0067">ATP-binding</keyword>
<evidence type="ECO:0000313" key="12">
    <source>
        <dbReference type="EMBL" id="MDN0013822.1"/>
    </source>
</evidence>
<keyword evidence="6 10" id="KW-0560">Oxidoreductase</keyword>
<evidence type="ECO:0000256" key="10">
    <source>
        <dbReference type="RuleBase" id="RU364064"/>
    </source>
</evidence>
<evidence type="ECO:0000256" key="5">
    <source>
        <dbReference type="ARBA" id="ARBA00022840"/>
    </source>
</evidence>
<dbReference type="InterPro" id="IPR039718">
    <property type="entry name" value="Rrm1"/>
</dbReference>
<dbReference type="PROSITE" id="PS00089">
    <property type="entry name" value="RIBORED_LARGE"/>
    <property type="match status" value="1"/>
</dbReference>
<dbReference type="SUPFAM" id="SSF51998">
    <property type="entry name" value="PFL-like glycyl radical enzymes"/>
    <property type="match status" value="1"/>
</dbReference>
<comment type="function">
    <text evidence="10">Catalyzes the reduction of ribonucleotides to deoxyribonucleotides. May function to provide a pool of deoxyribonucleotide precursors for DNA repair during oxygen limitation and/or for immediate growth after restoration of oxygen.</text>
</comment>
<dbReference type="CDD" id="cd01679">
    <property type="entry name" value="RNR_I"/>
    <property type="match status" value="1"/>
</dbReference>
<dbReference type="NCBIfam" id="TIGR02504">
    <property type="entry name" value="NrdJ_Z"/>
    <property type="match status" value="1"/>
</dbReference>
<keyword evidence="3 10" id="KW-0237">DNA synthesis</keyword>
<dbReference type="Pfam" id="PF02867">
    <property type="entry name" value="Ribonuc_red_lgC"/>
    <property type="match status" value="1"/>
</dbReference>
<evidence type="ECO:0000256" key="6">
    <source>
        <dbReference type="ARBA" id="ARBA00023002"/>
    </source>
</evidence>
<organism evidence="12 13">
    <name type="scientific">Acinetobacter thutiue</name>
    <dbReference type="NCBI Taxonomy" id="2998078"/>
    <lineage>
        <taxon>Bacteria</taxon>
        <taxon>Pseudomonadati</taxon>
        <taxon>Pseudomonadota</taxon>
        <taxon>Gammaproteobacteria</taxon>
        <taxon>Moraxellales</taxon>
        <taxon>Moraxellaceae</taxon>
        <taxon>Acinetobacter</taxon>
    </lineage>
</organism>
<feature type="domain" description="ATP-cone" evidence="11">
    <location>
        <begin position="122"/>
        <end position="211"/>
    </location>
</feature>
<comment type="similarity">
    <text evidence="10">Belongs to the ribonucleoside diphosphate reductase class-2 family.</text>
</comment>
<reference evidence="12" key="1">
    <citation type="submission" date="2023-06" db="EMBL/GenBank/DDBJ databases">
        <title>Two novel species of Acinetobacter isolated from motorbike repairing workshop in Vietnam.</title>
        <authorList>
            <person name="Le N.T.T."/>
        </authorList>
    </citation>
    <scope>NUCLEOTIDE SEQUENCE</scope>
    <source>
        <strain evidence="12">VNH17</strain>
    </source>
</reference>
<dbReference type="InterPro" id="IPR013344">
    <property type="entry name" value="RNR_NrdJ/NrdZ"/>
</dbReference>
<protein>
    <recommendedName>
        <fullName evidence="10">Vitamin B12-dependent ribonucleotide reductase</fullName>
        <ecNumber evidence="10">1.17.4.1</ecNumber>
    </recommendedName>
</protein>
<comment type="caution">
    <text evidence="12">The sequence shown here is derived from an EMBL/GenBank/DDBJ whole genome shotgun (WGS) entry which is preliminary data.</text>
</comment>
<keyword evidence="2" id="KW-0021">Allosteric enzyme</keyword>
<evidence type="ECO:0000256" key="8">
    <source>
        <dbReference type="ARBA" id="ARBA00047754"/>
    </source>
</evidence>
<keyword evidence="10" id="KW-0170">Cobalt</keyword>
<dbReference type="Pfam" id="PF03477">
    <property type="entry name" value="ATP-cone"/>
    <property type="match status" value="1"/>
</dbReference>
<dbReference type="InterPro" id="IPR013509">
    <property type="entry name" value="RNR_lsu_N"/>
</dbReference>
<dbReference type="NCBIfam" id="NF005544">
    <property type="entry name" value="PRK07207.1"/>
    <property type="match status" value="1"/>
</dbReference>
<dbReference type="Gene3D" id="3.20.70.20">
    <property type="match status" value="1"/>
</dbReference>
<dbReference type="PRINTS" id="PR01183">
    <property type="entry name" value="RIBORDTASEM1"/>
</dbReference>